<dbReference type="InterPro" id="IPR052912">
    <property type="entry name" value="UPF0111_domain"/>
</dbReference>
<accession>A0A1E5XUN9</accession>
<dbReference type="InterPro" id="IPR038078">
    <property type="entry name" value="PhoU-like_sf"/>
</dbReference>
<dbReference type="OrthoDB" id="9797568at2"/>
<feature type="coiled-coil region" evidence="2">
    <location>
        <begin position="138"/>
        <end position="165"/>
    </location>
</feature>
<proteinExistence type="inferred from homology"/>
<protein>
    <submittedName>
        <fullName evidence="3">Nuclease PIN</fullName>
    </submittedName>
</protein>
<dbReference type="EMBL" id="LAJE02000077">
    <property type="protein sequence ID" value="OEO32295.1"/>
    <property type="molecule type" value="Genomic_DNA"/>
</dbReference>
<evidence type="ECO:0000256" key="1">
    <source>
        <dbReference type="ARBA" id="ARBA00008591"/>
    </source>
</evidence>
<dbReference type="Pfam" id="PF01865">
    <property type="entry name" value="PhoU_div"/>
    <property type="match status" value="1"/>
</dbReference>
<dbReference type="AlphaFoldDB" id="A0A1E5XUN9"/>
<reference evidence="3 4" key="1">
    <citation type="journal article" date="2015" name="Genome Announc.">
        <title>Genome Assemblies of Three Soil-Associated Devosia species: D. insulae, D. limi, and D. soli.</title>
        <authorList>
            <person name="Hassan Y.I."/>
            <person name="Lepp D."/>
            <person name="Zhou T."/>
        </authorList>
    </citation>
    <scope>NUCLEOTIDE SEQUENCE [LARGE SCALE GENOMIC DNA]</scope>
    <source>
        <strain evidence="3 4">DS-56</strain>
    </source>
</reference>
<comment type="similarity">
    <text evidence="1">Belongs to the UPF0111 family.</text>
</comment>
<dbReference type="PANTHER" id="PTHR37298">
    <property type="entry name" value="UPF0111 PROTEIN YKAA"/>
    <property type="match status" value="1"/>
</dbReference>
<evidence type="ECO:0000256" key="2">
    <source>
        <dbReference type="SAM" id="Coils"/>
    </source>
</evidence>
<keyword evidence="2" id="KW-0175">Coiled coil</keyword>
<keyword evidence="4" id="KW-1185">Reference proteome</keyword>
<dbReference type="RefSeq" id="WP_069908551.1">
    <property type="nucleotide sequence ID" value="NZ_LAJE02000077.1"/>
</dbReference>
<dbReference type="Proteomes" id="UP000095463">
    <property type="component" value="Unassembled WGS sequence"/>
</dbReference>
<evidence type="ECO:0000313" key="4">
    <source>
        <dbReference type="Proteomes" id="UP000095463"/>
    </source>
</evidence>
<dbReference type="Gene3D" id="1.20.58.220">
    <property type="entry name" value="Phosphate transport system protein phou homolog 2, domain 2"/>
    <property type="match status" value="1"/>
</dbReference>
<dbReference type="InterPro" id="IPR018445">
    <property type="entry name" value="Put_Phosphate_transp_reg"/>
</dbReference>
<organism evidence="3 4">
    <name type="scientific">Devosia insulae DS-56</name>
    <dbReference type="NCBI Taxonomy" id="1116389"/>
    <lineage>
        <taxon>Bacteria</taxon>
        <taxon>Pseudomonadati</taxon>
        <taxon>Pseudomonadota</taxon>
        <taxon>Alphaproteobacteria</taxon>
        <taxon>Hyphomicrobiales</taxon>
        <taxon>Devosiaceae</taxon>
        <taxon>Devosia</taxon>
    </lineage>
</organism>
<comment type="caution">
    <text evidence="3">The sequence shown here is derived from an EMBL/GenBank/DDBJ whole genome shotgun (WGS) entry which is preliminary data.</text>
</comment>
<name>A0A1E5XUN9_9HYPH</name>
<gene>
    <name evidence="3" type="ORF">VW23_012305</name>
</gene>
<dbReference type="PANTHER" id="PTHR37298:SF1">
    <property type="entry name" value="UPF0111 PROTEIN YKAA"/>
    <property type="match status" value="1"/>
</dbReference>
<sequence>MLGWFRALMPKEEEFFTLYTRHAALVVEAAAELDRMFGERADIGGHWQRITDLEHAADDVTREVMQAVRKSFITPFDRSDITDLIQSMDDAVDKMRRVVKTAQLYEVTVFEPGMGAMAAIAVKASHLMSEAIGLLPRLNANQARIAAIAEEIGKLESEADDLHDAGLRTLYKQYGAAEPMRFFIGRALFVDLEGVVDSLDDVAHEITSIMIENV</sequence>
<evidence type="ECO:0000313" key="3">
    <source>
        <dbReference type="EMBL" id="OEO32295.1"/>
    </source>
</evidence>